<feature type="transmembrane region" description="Helical" evidence="1">
    <location>
        <begin position="116"/>
        <end position="136"/>
    </location>
</feature>
<protein>
    <submittedName>
        <fullName evidence="2">Uncharacterized protein</fullName>
    </submittedName>
</protein>
<reference evidence="2" key="1">
    <citation type="submission" date="2020-11" db="EMBL/GenBank/DDBJ databases">
        <title>Sequencing the genomes of 1000 actinobacteria strains.</title>
        <authorList>
            <person name="Klenk H.-P."/>
        </authorList>
    </citation>
    <scope>NUCLEOTIDE SEQUENCE</scope>
    <source>
        <strain evidence="2">DSM 26152</strain>
    </source>
</reference>
<gene>
    <name evidence="2" type="ORF">IW252_001186</name>
</gene>
<name>A0A931D4S9_9MICC</name>
<dbReference type="AlphaFoldDB" id="A0A931D4S9"/>
<accession>A0A931D4S9</accession>
<proteinExistence type="predicted"/>
<keyword evidence="3" id="KW-1185">Reference proteome</keyword>
<evidence type="ECO:0000313" key="3">
    <source>
        <dbReference type="Proteomes" id="UP000625033"/>
    </source>
</evidence>
<dbReference type="EMBL" id="JADOTZ010000001">
    <property type="protein sequence ID" value="MBG6084419.1"/>
    <property type="molecule type" value="Genomic_DNA"/>
</dbReference>
<evidence type="ECO:0000256" key="1">
    <source>
        <dbReference type="SAM" id="Phobius"/>
    </source>
</evidence>
<organism evidence="2 3">
    <name type="scientific">Zhihengliuella flava</name>
    <dbReference type="NCBI Taxonomy" id="1285193"/>
    <lineage>
        <taxon>Bacteria</taxon>
        <taxon>Bacillati</taxon>
        <taxon>Actinomycetota</taxon>
        <taxon>Actinomycetes</taxon>
        <taxon>Micrococcales</taxon>
        <taxon>Micrococcaceae</taxon>
        <taxon>Zhihengliuella</taxon>
    </lineage>
</organism>
<keyword evidence="1" id="KW-0812">Transmembrane</keyword>
<evidence type="ECO:0000313" key="2">
    <source>
        <dbReference type="EMBL" id="MBG6084419.1"/>
    </source>
</evidence>
<comment type="caution">
    <text evidence="2">The sequence shown here is derived from an EMBL/GenBank/DDBJ whole genome shotgun (WGS) entry which is preliminary data.</text>
</comment>
<feature type="transmembrane region" description="Helical" evidence="1">
    <location>
        <begin position="209"/>
        <end position="228"/>
    </location>
</feature>
<sequence length="250" mass="26338">MARQTALGEWACPCTDRGLQATLSCPTCGGRGYLNYNPHTVAAPGVNPLNIATDGRLWAIGLRNTAVALCLLIIAAGLLGAVMIVSTWWMAAPGLLRSAAQTLPASWVARTPDDSGAPWVIFALLAALALVVFLLLTRPARRASSRFGRLGWTTTRALLTVLALGLAVAVAGIAAGADLAEPATTGTYLGLSAQAPTGFTGQVLPTDSLWALGWVTGVVLLWGGFSAWRLHRRWRERQSPIHPPITEVPS</sequence>
<dbReference type="RefSeq" id="WP_196835731.1">
    <property type="nucleotide sequence ID" value="NZ_JADOTZ010000001.1"/>
</dbReference>
<feature type="transmembrane region" description="Helical" evidence="1">
    <location>
        <begin position="66"/>
        <end position="91"/>
    </location>
</feature>
<feature type="transmembrane region" description="Helical" evidence="1">
    <location>
        <begin position="157"/>
        <end position="177"/>
    </location>
</feature>
<keyword evidence="1" id="KW-1133">Transmembrane helix</keyword>
<keyword evidence="1" id="KW-0472">Membrane</keyword>
<dbReference type="Proteomes" id="UP000625033">
    <property type="component" value="Unassembled WGS sequence"/>
</dbReference>